<gene>
    <name evidence="8" type="ORF">MG293_001525</name>
</gene>
<dbReference type="Proteomes" id="UP001214576">
    <property type="component" value="Unassembled WGS sequence"/>
</dbReference>
<dbReference type="GO" id="GO:0001935">
    <property type="term" value="P:endothelial cell proliferation"/>
    <property type="evidence" value="ECO:0007669"/>
    <property type="project" value="TreeGrafter"/>
</dbReference>
<dbReference type="Gene3D" id="2.10.80.10">
    <property type="entry name" value="Lipase, subunit A"/>
    <property type="match status" value="1"/>
</dbReference>
<evidence type="ECO:0000313" key="8">
    <source>
        <dbReference type="EMBL" id="KAI4549195.1"/>
    </source>
</evidence>
<evidence type="ECO:0000256" key="2">
    <source>
        <dbReference type="ARBA" id="ARBA00006999"/>
    </source>
</evidence>
<dbReference type="SUPFAM" id="SSF57190">
    <property type="entry name" value="Colipase-like"/>
    <property type="match status" value="2"/>
</dbReference>
<keyword evidence="5" id="KW-1015">Disulfide bond</keyword>
<evidence type="ECO:0000256" key="5">
    <source>
        <dbReference type="ARBA" id="ARBA00023157"/>
    </source>
</evidence>
<evidence type="ECO:0000256" key="6">
    <source>
        <dbReference type="SAM" id="MobiDB-lite"/>
    </source>
</evidence>
<comment type="caution">
    <text evidence="8">The sequence shown here is derived from an EMBL/GenBank/DDBJ whole genome shotgun (WGS) entry which is preliminary data.</text>
</comment>
<keyword evidence="9" id="KW-1185">Reference proteome</keyword>
<name>A0AAD4URD2_OVIAM</name>
<dbReference type="AlphaFoldDB" id="A0AAD4URD2"/>
<evidence type="ECO:0000256" key="1">
    <source>
        <dbReference type="ARBA" id="ARBA00004613"/>
    </source>
</evidence>
<organism evidence="8 9">
    <name type="scientific">Ovis ammon polii</name>
    <dbReference type="NCBI Taxonomy" id="230172"/>
    <lineage>
        <taxon>Eukaryota</taxon>
        <taxon>Metazoa</taxon>
        <taxon>Chordata</taxon>
        <taxon>Craniata</taxon>
        <taxon>Vertebrata</taxon>
        <taxon>Euteleostomi</taxon>
        <taxon>Mammalia</taxon>
        <taxon>Eutheria</taxon>
        <taxon>Laurasiatheria</taxon>
        <taxon>Artiodactyla</taxon>
        <taxon>Ruminantia</taxon>
        <taxon>Pecora</taxon>
        <taxon>Bovidae</taxon>
        <taxon>Caprinae</taxon>
        <taxon>Ovis</taxon>
    </lineage>
</organism>
<accession>A0AAD4URD2</accession>
<feature type="region of interest" description="Disordered" evidence="6">
    <location>
        <begin position="164"/>
        <end position="185"/>
    </location>
</feature>
<protein>
    <recommendedName>
        <fullName evidence="7">Prokineticin domain-containing protein</fullName>
    </recommendedName>
</protein>
<reference evidence="8" key="1">
    <citation type="submission" date="2022-03" db="EMBL/GenBank/DDBJ databases">
        <title>Genomic analyses of argali, domestic sheep and their hybrids provide insights into chromosomal evolution, heterosis and genetic basis of agronomic traits.</title>
        <authorList>
            <person name="Li M."/>
        </authorList>
    </citation>
    <scope>NUCLEOTIDE SEQUENCE</scope>
    <source>
        <strain evidence="8">CAU-MHL-2022a</strain>
        <tissue evidence="8">Skin</tissue>
    </source>
</reference>
<dbReference type="InterPro" id="IPR009523">
    <property type="entry name" value="Prokineticin"/>
</dbReference>
<evidence type="ECO:0000256" key="4">
    <source>
        <dbReference type="ARBA" id="ARBA00022729"/>
    </source>
</evidence>
<dbReference type="PANTHER" id="PTHR18821">
    <property type="entry name" value="PROKINETICIN"/>
    <property type="match status" value="1"/>
</dbReference>
<comment type="subcellular location">
    <subcellularLocation>
        <location evidence="1">Secreted</location>
    </subcellularLocation>
</comment>
<evidence type="ECO:0000313" key="9">
    <source>
        <dbReference type="Proteomes" id="UP001214576"/>
    </source>
</evidence>
<keyword evidence="3" id="KW-0964">Secreted</keyword>
<keyword evidence="4" id="KW-0732">Signal</keyword>
<sequence length="185" mass="20347">MHSLSSLQRNGLMVELKACERDPQCRVGTCCAVSLWLRGLRVCTPLGRAGEECHPGSHKVPFFRKRQHHACPCLPNLLCSRGLDGRKLEWASPLHFPITHNVLSCVCGGPGPQPQCSHERTQQFCDVLGRHSQGSGHLMQNRGKEKPALTLFVLGKTWAGQEAEGLAQQDLSPEALEEPGAPQRM</sequence>
<evidence type="ECO:0000256" key="3">
    <source>
        <dbReference type="ARBA" id="ARBA00022525"/>
    </source>
</evidence>
<dbReference type="InterPro" id="IPR023569">
    <property type="entry name" value="Prokineticin_domain"/>
</dbReference>
<dbReference type="EMBL" id="JAKZEL010000001">
    <property type="protein sequence ID" value="KAI4549195.1"/>
    <property type="molecule type" value="Genomic_DNA"/>
</dbReference>
<feature type="domain" description="Prokineticin" evidence="7">
    <location>
        <begin position="16"/>
        <end position="84"/>
    </location>
</feature>
<dbReference type="PANTHER" id="PTHR18821:SF7">
    <property type="entry name" value="PROKINETICIN-1"/>
    <property type="match status" value="1"/>
</dbReference>
<dbReference type="Pfam" id="PF06607">
    <property type="entry name" value="Prokineticin"/>
    <property type="match status" value="1"/>
</dbReference>
<comment type="similarity">
    <text evidence="2">Belongs to the AVIT (prokineticin) family.</text>
</comment>
<evidence type="ECO:0000259" key="7">
    <source>
        <dbReference type="Pfam" id="PF06607"/>
    </source>
</evidence>
<dbReference type="GO" id="GO:0005576">
    <property type="term" value="C:extracellular region"/>
    <property type="evidence" value="ECO:0007669"/>
    <property type="project" value="UniProtKB-SubCell"/>
</dbReference>
<proteinExistence type="inferred from homology"/>